<sequence length="81" mass="8848">MSVQSVLSGGPVIQIRYAKSFQQGQRNADPNSSCLRGPCLESALRIGGCDYRLETLTQPYRRGVFVYSALTLCISKLAIHG</sequence>
<comment type="caution">
    <text evidence="1">The sequence shown here is derived from an EMBL/GenBank/DDBJ whole genome shotgun (WGS) entry which is preliminary data.</text>
</comment>
<name>A0ABS8WKQ7_DATST</name>
<reference evidence="1 2" key="1">
    <citation type="journal article" date="2021" name="BMC Genomics">
        <title>Datura genome reveals duplications of psychoactive alkaloid biosynthetic genes and high mutation rate following tissue culture.</title>
        <authorList>
            <person name="Rajewski A."/>
            <person name="Carter-House D."/>
            <person name="Stajich J."/>
            <person name="Litt A."/>
        </authorList>
    </citation>
    <scope>NUCLEOTIDE SEQUENCE [LARGE SCALE GENOMIC DNA]</scope>
    <source>
        <strain evidence="1">AR-01</strain>
    </source>
</reference>
<gene>
    <name evidence="1" type="ORF">HAX54_047973</name>
</gene>
<keyword evidence="2" id="KW-1185">Reference proteome</keyword>
<evidence type="ECO:0000313" key="1">
    <source>
        <dbReference type="EMBL" id="MCE3050739.1"/>
    </source>
</evidence>
<dbReference type="EMBL" id="JACEIK010007869">
    <property type="protein sequence ID" value="MCE3050739.1"/>
    <property type="molecule type" value="Genomic_DNA"/>
</dbReference>
<evidence type="ECO:0000313" key="2">
    <source>
        <dbReference type="Proteomes" id="UP000823775"/>
    </source>
</evidence>
<protein>
    <submittedName>
        <fullName evidence="1">Uncharacterized protein</fullName>
    </submittedName>
</protein>
<accession>A0ABS8WKQ7</accession>
<organism evidence="1 2">
    <name type="scientific">Datura stramonium</name>
    <name type="common">Jimsonweed</name>
    <name type="synonym">Common thornapple</name>
    <dbReference type="NCBI Taxonomy" id="4076"/>
    <lineage>
        <taxon>Eukaryota</taxon>
        <taxon>Viridiplantae</taxon>
        <taxon>Streptophyta</taxon>
        <taxon>Embryophyta</taxon>
        <taxon>Tracheophyta</taxon>
        <taxon>Spermatophyta</taxon>
        <taxon>Magnoliopsida</taxon>
        <taxon>eudicotyledons</taxon>
        <taxon>Gunneridae</taxon>
        <taxon>Pentapetalae</taxon>
        <taxon>asterids</taxon>
        <taxon>lamiids</taxon>
        <taxon>Solanales</taxon>
        <taxon>Solanaceae</taxon>
        <taxon>Solanoideae</taxon>
        <taxon>Datureae</taxon>
        <taxon>Datura</taxon>
    </lineage>
</organism>
<proteinExistence type="predicted"/>
<dbReference type="Proteomes" id="UP000823775">
    <property type="component" value="Unassembled WGS sequence"/>
</dbReference>